<dbReference type="InterPro" id="IPR029510">
    <property type="entry name" value="Ald_DH_CS_GLU"/>
</dbReference>
<dbReference type="Pfam" id="PF00171">
    <property type="entry name" value="Aldedh"/>
    <property type="match status" value="1"/>
</dbReference>
<name>A0A6L6J8N7_9RHOB</name>
<dbReference type="PANTHER" id="PTHR42804">
    <property type="entry name" value="ALDEHYDE DEHYDROGENASE"/>
    <property type="match status" value="1"/>
</dbReference>
<comment type="similarity">
    <text evidence="1 6">Belongs to the aldehyde dehydrogenase family.</text>
</comment>
<dbReference type="InterPro" id="IPR016160">
    <property type="entry name" value="Ald_DH_CS_CYS"/>
</dbReference>
<feature type="active site" evidence="5">
    <location>
        <position position="252"/>
    </location>
</feature>
<dbReference type="InterPro" id="IPR016163">
    <property type="entry name" value="Ald_DH_C"/>
</dbReference>
<dbReference type="InterPro" id="IPR016162">
    <property type="entry name" value="Ald_DH_N"/>
</dbReference>
<dbReference type="PROSITE" id="PS00687">
    <property type="entry name" value="ALDEHYDE_DEHYDR_GLU"/>
    <property type="match status" value="1"/>
</dbReference>
<comment type="caution">
    <text evidence="8">The sequence shown here is derived from an EMBL/GenBank/DDBJ whole genome shotgun (WGS) entry which is preliminary data.</text>
</comment>
<keyword evidence="2 6" id="KW-0560">Oxidoreductase</keyword>
<dbReference type="PANTHER" id="PTHR42804:SF1">
    <property type="entry name" value="ALDEHYDE DEHYDROGENASE-RELATED"/>
    <property type="match status" value="1"/>
</dbReference>
<dbReference type="Gene3D" id="3.40.605.10">
    <property type="entry name" value="Aldehyde Dehydrogenase, Chain A, domain 1"/>
    <property type="match status" value="1"/>
</dbReference>
<gene>
    <name evidence="8" type="ORF">GL286_04600</name>
</gene>
<proteinExistence type="inferred from homology"/>
<dbReference type="SUPFAM" id="SSF53720">
    <property type="entry name" value="ALDH-like"/>
    <property type="match status" value="1"/>
</dbReference>
<dbReference type="InterPro" id="IPR016161">
    <property type="entry name" value="Ald_DH/histidinol_DH"/>
</dbReference>
<dbReference type="GO" id="GO:0004029">
    <property type="term" value="F:aldehyde dehydrogenase (NAD+) activity"/>
    <property type="evidence" value="ECO:0007669"/>
    <property type="project" value="UniProtKB-EC"/>
</dbReference>
<evidence type="ECO:0000256" key="4">
    <source>
        <dbReference type="ARBA" id="ARBA00049194"/>
    </source>
</evidence>
<evidence type="ECO:0000256" key="3">
    <source>
        <dbReference type="ARBA" id="ARBA00024226"/>
    </source>
</evidence>
<dbReference type="FunFam" id="3.40.605.10:FF:000007">
    <property type="entry name" value="NAD/NADP-dependent betaine aldehyde dehydrogenase"/>
    <property type="match status" value="1"/>
</dbReference>
<dbReference type="InterPro" id="IPR015590">
    <property type="entry name" value="Aldehyde_DH_dom"/>
</dbReference>
<dbReference type="OrthoDB" id="9812625at2"/>
<keyword evidence="9" id="KW-1185">Reference proteome</keyword>
<sequence length="480" mass="51098">MLLAREKCVFIDGVWIAGQGDDIQSVDPSTGTRIALLRAARAEDVSLAAEAATRAFLSWRRVPASQRAVYLRAFAQGLRDRKDTLVALQMLNNGKPRIEAEIDVDDASATFDYYAELAASFDARQDGAVELPDPTLRGRARHEPVGPVALIVPWNFPMVTTAWKLAPALAVGCTAVLKPSEFTTPVELVYGDIAQEIGLPAGALNILPGAGAVGGAMTAEPRFRKISFTGSNTTGRRVMAAAAERSVPVSLELGGKSPIVVMEDADIAQAIEIASLGIFFNAGQMCSATSRMIVSDRIADDVIAGLRRHVSKMVVAGPDNPAAEMGPLTTKAQRDKVLEYLLRARHDGLDCIAGGASTGPQAGYFVEPTIYVDVPTEHAIWREEIFGPVLAIRRASSDDEALELANDSEFGLAATVVGRAGAEDIANRIDAGHIWINSPQIIFPNTAWGGFKSSGIGRELGPWGLAAYSGVKHVTSRVIT</sequence>
<dbReference type="EMBL" id="WMIE01000001">
    <property type="protein sequence ID" value="MTH77007.1"/>
    <property type="molecule type" value="Genomic_DNA"/>
</dbReference>
<evidence type="ECO:0000256" key="1">
    <source>
        <dbReference type="ARBA" id="ARBA00009986"/>
    </source>
</evidence>
<evidence type="ECO:0000313" key="9">
    <source>
        <dbReference type="Proteomes" id="UP000478183"/>
    </source>
</evidence>
<dbReference type="PROSITE" id="PS00070">
    <property type="entry name" value="ALDEHYDE_DEHYDR_CYS"/>
    <property type="match status" value="1"/>
</dbReference>
<organism evidence="8 9">
    <name type="scientific">Paracoccus aestuariivivens</name>
    <dbReference type="NCBI Taxonomy" id="1820333"/>
    <lineage>
        <taxon>Bacteria</taxon>
        <taxon>Pseudomonadati</taxon>
        <taxon>Pseudomonadota</taxon>
        <taxon>Alphaproteobacteria</taxon>
        <taxon>Rhodobacterales</taxon>
        <taxon>Paracoccaceae</taxon>
        <taxon>Paracoccus</taxon>
    </lineage>
</organism>
<protein>
    <recommendedName>
        <fullName evidence="3">aldehyde dehydrogenase (NAD(+))</fullName>
        <ecNumber evidence="3">1.2.1.3</ecNumber>
    </recommendedName>
</protein>
<evidence type="ECO:0000313" key="8">
    <source>
        <dbReference type="EMBL" id="MTH77007.1"/>
    </source>
</evidence>
<evidence type="ECO:0000259" key="7">
    <source>
        <dbReference type="Pfam" id="PF00171"/>
    </source>
</evidence>
<dbReference type="EC" id="1.2.1.3" evidence="3"/>
<dbReference type="AlphaFoldDB" id="A0A6L6J8N7"/>
<evidence type="ECO:0000256" key="5">
    <source>
        <dbReference type="PROSITE-ProRule" id="PRU10007"/>
    </source>
</evidence>
<accession>A0A6L6J8N7</accession>
<dbReference type="Proteomes" id="UP000478183">
    <property type="component" value="Unassembled WGS sequence"/>
</dbReference>
<dbReference type="Gene3D" id="3.40.309.10">
    <property type="entry name" value="Aldehyde Dehydrogenase, Chain A, domain 2"/>
    <property type="match status" value="1"/>
</dbReference>
<feature type="domain" description="Aldehyde dehydrogenase" evidence="7">
    <location>
        <begin position="15"/>
        <end position="474"/>
    </location>
</feature>
<reference evidence="8 9" key="1">
    <citation type="submission" date="2019-11" db="EMBL/GenBank/DDBJ databases">
        <authorList>
            <person name="Dong K."/>
        </authorList>
    </citation>
    <scope>NUCLEOTIDE SEQUENCE [LARGE SCALE GENOMIC DNA]</scope>
    <source>
        <strain evidence="8 9">NBRC 111993</strain>
    </source>
</reference>
<evidence type="ECO:0000256" key="6">
    <source>
        <dbReference type="RuleBase" id="RU003345"/>
    </source>
</evidence>
<comment type="catalytic activity">
    <reaction evidence="4">
        <text>an aldehyde + NAD(+) + H2O = a carboxylate + NADH + 2 H(+)</text>
        <dbReference type="Rhea" id="RHEA:16185"/>
        <dbReference type="ChEBI" id="CHEBI:15377"/>
        <dbReference type="ChEBI" id="CHEBI:15378"/>
        <dbReference type="ChEBI" id="CHEBI:17478"/>
        <dbReference type="ChEBI" id="CHEBI:29067"/>
        <dbReference type="ChEBI" id="CHEBI:57540"/>
        <dbReference type="ChEBI" id="CHEBI:57945"/>
        <dbReference type="EC" id="1.2.1.3"/>
    </reaction>
</comment>
<evidence type="ECO:0000256" key="2">
    <source>
        <dbReference type="ARBA" id="ARBA00023002"/>
    </source>
</evidence>